<dbReference type="AlphaFoldDB" id="A0A1P8JVG0"/>
<organism evidence="1 2">
    <name type="scientific">Rhodoferax koreensis</name>
    <dbReference type="NCBI Taxonomy" id="1842727"/>
    <lineage>
        <taxon>Bacteria</taxon>
        <taxon>Pseudomonadati</taxon>
        <taxon>Pseudomonadota</taxon>
        <taxon>Betaproteobacteria</taxon>
        <taxon>Burkholderiales</taxon>
        <taxon>Comamonadaceae</taxon>
        <taxon>Rhodoferax</taxon>
    </lineage>
</organism>
<dbReference type="OrthoDB" id="8912442at2"/>
<dbReference type="KEGG" id="rhy:RD110_11085"/>
<protein>
    <submittedName>
        <fullName evidence="1">Uncharacterized protein</fullName>
    </submittedName>
</protein>
<evidence type="ECO:0000313" key="2">
    <source>
        <dbReference type="Proteomes" id="UP000186609"/>
    </source>
</evidence>
<evidence type="ECO:0000313" key="1">
    <source>
        <dbReference type="EMBL" id="APW37671.1"/>
    </source>
</evidence>
<dbReference type="RefSeq" id="WP_076199427.1">
    <property type="nucleotide sequence ID" value="NZ_CP019236.1"/>
</dbReference>
<accession>A0A1P8JVG0</accession>
<name>A0A1P8JVG0_9BURK</name>
<dbReference type="Proteomes" id="UP000186609">
    <property type="component" value="Chromosome"/>
</dbReference>
<sequence>MNNDENSLSESDRFEVANILTRRSNEIAGFADAYRNDPKHFGSVEMALSREIDRLRSLADRVKNATPLPGTSK</sequence>
<gene>
    <name evidence="1" type="ORF">RD110_11085</name>
</gene>
<dbReference type="STRING" id="1842727.RD110_11085"/>
<reference evidence="1 2" key="1">
    <citation type="submission" date="2017-01" db="EMBL/GenBank/DDBJ databases">
        <authorList>
            <person name="Mah S.A."/>
            <person name="Swanson W.J."/>
            <person name="Moy G.W."/>
            <person name="Vacquier V.D."/>
        </authorList>
    </citation>
    <scope>NUCLEOTIDE SEQUENCE [LARGE SCALE GENOMIC DNA]</scope>
    <source>
        <strain evidence="1 2">DCY110</strain>
    </source>
</reference>
<proteinExistence type="predicted"/>
<keyword evidence="2" id="KW-1185">Reference proteome</keyword>
<dbReference type="EMBL" id="CP019236">
    <property type="protein sequence ID" value="APW37671.1"/>
    <property type="molecule type" value="Genomic_DNA"/>
</dbReference>